<protein>
    <submittedName>
        <fullName evidence="1">Uncharacterized protein</fullName>
    </submittedName>
</protein>
<name>A0A0F9AWR7_9ZZZZ</name>
<evidence type="ECO:0000313" key="1">
    <source>
        <dbReference type="EMBL" id="KKL13890.1"/>
    </source>
</evidence>
<dbReference type="EMBL" id="LAZR01040677">
    <property type="protein sequence ID" value="KKL13890.1"/>
    <property type="molecule type" value="Genomic_DNA"/>
</dbReference>
<organism evidence="1">
    <name type="scientific">marine sediment metagenome</name>
    <dbReference type="NCBI Taxonomy" id="412755"/>
    <lineage>
        <taxon>unclassified sequences</taxon>
        <taxon>metagenomes</taxon>
        <taxon>ecological metagenomes</taxon>
    </lineage>
</organism>
<feature type="non-terminal residue" evidence="1">
    <location>
        <position position="490"/>
    </location>
</feature>
<comment type="caution">
    <text evidence="1">The sequence shown here is derived from an EMBL/GenBank/DDBJ whole genome shotgun (WGS) entry which is preliminary data.</text>
</comment>
<dbReference type="AlphaFoldDB" id="A0A0F9AWR7"/>
<sequence>SLTRNVEVGGLYQFINDVIHIYDQVLFTVEATYNYIRNKNISFGDTKNINYKEFSHRFRWTNYNGIAIPDLNYKDLKEPIVREMPAPSFLQFEYANSFLLFTRNSINRFVLTPDVDTGLWRARTDNLIEEFKDLGLMEPKTLVLAGDTLFGLSEKGVWKWNKEGMELISDKIIDLPDAGVYEYIAFYNSIRNQYILHRQESSGTYLQLSSGTPTELPDNGGSTGIGSISAAMLTNTKFISVSWADSNNGRITIGTIDVANSLISFSADIAQPGRDYYASDVIPMFNGDGFVVQSKTTGNPSKIYGGTATGVTAVTGLGVDVSGGTNDYAELVKLGETRFATFHHQTNYQVGTVSWSGGIPVIVLGSLQTNWVSPGWDMLKSVYISEGVAVIVYTTNGSTVRARFVTDNLDGTLTFGTELNTGISTNWVQALDIKLVSSNLIFMALGETDAIKLAPLVLDITAKTITIGNVETKAGWLDSGGGHSNLAIAN</sequence>
<proteinExistence type="predicted"/>
<reference evidence="1" key="1">
    <citation type="journal article" date="2015" name="Nature">
        <title>Complex archaea that bridge the gap between prokaryotes and eukaryotes.</title>
        <authorList>
            <person name="Spang A."/>
            <person name="Saw J.H."/>
            <person name="Jorgensen S.L."/>
            <person name="Zaremba-Niedzwiedzka K."/>
            <person name="Martijn J."/>
            <person name="Lind A.E."/>
            <person name="van Eijk R."/>
            <person name="Schleper C."/>
            <person name="Guy L."/>
            <person name="Ettema T.J."/>
        </authorList>
    </citation>
    <scope>NUCLEOTIDE SEQUENCE</scope>
</reference>
<accession>A0A0F9AWR7</accession>
<gene>
    <name evidence="1" type="ORF">LCGC14_2521240</name>
</gene>
<feature type="non-terminal residue" evidence="1">
    <location>
        <position position="1"/>
    </location>
</feature>